<sequence>MGLVSFGVPDKEAEYLKELLELDVFVEGGTYQGGTAKKMSGKFSKVITIEKSDVMFAKAKEVLNNYPNVTMLKGDTREHLPSVLDSSNNILFWLDAHWSGGETYGQGDECPLIEELEIIFDSDVSSVILIDDARCFLVPPPLPHDYTSWPTLVEIIRVMPKNWELVVHEDVIYLLPGKISDAFKIFLQKAITEKYNKKVGFIQRVLEKVLKKMAV</sequence>
<dbReference type="Gene3D" id="3.40.50.150">
    <property type="entry name" value="Vaccinia Virus protein VP39"/>
    <property type="match status" value="1"/>
</dbReference>
<comment type="caution">
    <text evidence="1">The sequence shown here is derived from an EMBL/GenBank/DDBJ whole genome shotgun (WGS) entry which is preliminary data.</text>
</comment>
<proteinExistence type="predicted"/>
<name>A0A0F9NPF0_9ZZZZ</name>
<reference evidence="1" key="1">
    <citation type="journal article" date="2015" name="Nature">
        <title>Complex archaea that bridge the gap between prokaryotes and eukaryotes.</title>
        <authorList>
            <person name="Spang A."/>
            <person name="Saw J.H."/>
            <person name="Jorgensen S.L."/>
            <person name="Zaremba-Niedzwiedzka K."/>
            <person name="Martijn J."/>
            <person name="Lind A.E."/>
            <person name="van Eijk R."/>
            <person name="Schleper C."/>
            <person name="Guy L."/>
            <person name="Ettema T.J."/>
        </authorList>
    </citation>
    <scope>NUCLEOTIDE SEQUENCE</scope>
</reference>
<organism evidence="1">
    <name type="scientific">marine sediment metagenome</name>
    <dbReference type="NCBI Taxonomy" id="412755"/>
    <lineage>
        <taxon>unclassified sequences</taxon>
        <taxon>metagenomes</taxon>
        <taxon>ecological metagenomes</taxon>
    </lineage>
</organism>
<evidence type="ECO:0000313" key="1">
    <source>
        <dbReference type="EMBL" id="KKM90740.1"/>
    </source>
</evidence>
<dbReference type="InterPro" id="IPR029063">
    <property type="entry name" value="SAM-dependent_MTases_sf"/>
</dbReference>
<dbReference type="SUPFAM" id="SSF53335">
    <property type="entry name" value="S-adenosyl-L-methionine-dependent methyltransferases"/>
    <property type="match status" value="1"/>
</dbReference>
<gene>
    <name evidence="1" type="ORF">LCGC14_1235640</name>
</gene>
<dbReference type="AlphaFoldDB" id="A0A0F9NPF0"/>
<protein>
    <recommendedName>
        <fullName evidence="2">Class I SAM-dependent methyltransferase</fullName>
    </recommendedName>
</protein>
<accession>A0A0F9NPF0</accession>
<evidence type="ECO:0008006" key="2">
    <source>
        <dbReference type="Google" id="ProtNLM"/>
    </source>
</evidence>
<dbReference type="EMBL" id="LAZR01006633">
    <property type="protein sequence ID" value="KKM90740.1"/>
    <property type="molecule type" value="Genomic_DNA"/>
</dbReference>